<evidence type="ECO:0000313" key="4">
    <source>
        <dbReference type="Proteomes" id="UP000294824"/>
    </source>
</evidence>
<comment type="caution">
    <text evidence="1">The sequence shown here is derived from an EMBL/GenBank/DDBJ whole genome shotgun (WGS) entry which is preliminary data.</text>
</comment>
<evidence type="ECO:0000313" key="3">
    <source>
        <dbReference type="Proteomes" id="UP000029644"/>
    </source>
</evidence>
<evidence type="ECO:0000313" key="2">
    <source>
        <dbReference type="EMBL" id="TDY64577.1"/>
    </source>
</evidence>
<protein>
    <submittedName>
        <fullName evidence="1">L-fucose mutarotase type 2</fullName>
    </submittedName>
    <submittedName>
        <fullName evidence="2">L-rhamnose mutarotase</fullName>
    </submittedName>
</protein>
<dbReference type="Gene3D" id="3.30.70.100">
    <property type="match status" value="1"/>
</dbReference>
<dbReference type="AlphaFoldDB" id="A0A090V8Y5"/>
<dbReference type="PANTHER" id="PTHR43239:SF1">
    <property type="entry name" value="UPF0734 PROTEIN DDB_G0273871_DDB_G0273177"/>
    <property type="match status" value="1"/>
</dbReference>
<gene>
    <name evidence="2" type="ORF">DFQ06_1489</name>
    <name evidence="1" type="ORF">JCM19300_4212</name>
</gene>
<dbReference type="InterPro" id="IPR008000">
    <property type="entry name" value="Rham/fucose_mutarotase"/>
</dbReference>
<dbReference type="SUPFAM" id="SSF54909">
    <property type="entry name" value="Dimeric alpha+beta barrel"/>
    <property type="match status" value="1"/>
</dbReference>
<dbReference type="RefSeq" id="WP_042502991.1">
    <property type="nucleotide sequence ID" value="NZ_BBNQ01000002.1"/>
</dbReference>
<reference evidence="2 4" key="2">
    <citation type="submission" date="2019-03" db="EMBL/GenBank/DDBJ databases">
        <title>Genomic Encyclopedia of Type Strains, Phase III (KMG-III): the genomes of soil and plant-associated and newly described type strains.</title>
        <authorList>
            <person name="Whitman W."/>
        </authorList>
    </citation>
    <scope>NUCLEOTIDE SEQUENCE [LARGE SCALE GENOMIC DNA]</scope>
    <source>
        <strain evidence="2 4">CECT 8301</strain>
    </source>
</reference>
<keyword evidence="4" id="KW-1185">Reference proteome</keyword>
<accession>A0A090V8Y5</accession>
<accession>A0A4R8MIY7</accession>
<proteinExistence type="predicted"/>
<dbReference type="EMBL" id="BBNQ01000002">
    <property type="protein sequence ID" value="GAL61266.1"/>
    <property type="molecule type" value="Genomic_DNA"/>
</dbReference>
<sequence>MKKHCFALDLVDDAKLIEDYKVAHQKVWPEIIKSIKDSGIEDLEIYLVGNRLFMIMVVNDSFSFEQKNAMDANNPKVQEWETLMWNYQQALPMAKEGEKWMLMEKIFQL</sequence>
<dbReference type="Proteomes" id="UP000029644">
    <property type="component" value="Unassembled WGS sequence"/>
</dbReference>
<dbReference type="EMBL" id="SORL01000007">
    <property type="protein sequence ID" value="TDY64577.1"/>
    <property type="molecule type" value="Genomic_DNA"/>
</dbReference>
<evidence type="ECO:0000313" key="1">
    <source>
        <dbReference type="EMBL" id="GAL61266.1"/>
    </source>
</evidence>
<name>A0A090V8Y5_9FLAO</name>
<reference evidence="1 3" key="1">
    <citation type="journal article" date="2014" name="Genome Announc.">
        <title>Draft Genome Sequences of Marine Flavobacterium Algibacter lectus Strains SS8 and NR4.</title>
        <authorList>
            <person name="Takatani N."/>
            <person name="Nakanishi M."/>
            <person name="Meirelles P."/>
            <person name="Mino S."/>
            <person name="Suda W."/>
            <person name="Oshima K."/>
            <person name="Hattori M."/>
            <person name="Ohkuma M."/>
            <person name="Hosokawa M."/>
            <person name="Miyashita K."/>
            <person name="Thompson F.L."/>
            <person name="Niwa A."/>
            <person name="Sawabe T."/>
            <person name="Sawabe T."/>
        </authorList>
    </citation>
    <scope>NUCLEOTIDE SEQUENCE [LARGE SCALE GENOMIC DNA]</scope>
    <source>
        <strain evidence="1 3">JCM 19300</strain>
    </source>
</reference>
<dbReference type="Proteomes" id="UP000294824">
    <property type="component" value="Unassembled WGS sequence"/>
</dbReference>
<dbReference type="Pfam" id="PF05336">
    <property type="entry name" value="rhaM"/>
    <property type="match status" value="1"/>
</dbReference>
<dbReference type="InterPro" id="IPR011008">
    <property type="entry name" value="Dimeric_a/b-barrel"/>
</dbReference>
<dbReference type="OrthoDB" id="1430580at2"/>
<dbReference type="GO" id="GO:0016857">
    <property type="term" value="F:racemase and epimerase activity, acting on carbohydrates and derivatives"/>
    <property type="evidence" value="ECO:0007669"/>
    <property type="project" value="InterPro"/>
</dbReference>
<dbReference type="PANTHER" id="PTHR43239">
    <property type="entry name" value="UPF0734 PROTEIN DDB_G0273871/DDB_G0273177"/>
    <property type="match status" value="1"/>
</dbReference>
<organism evidence="1 3">
    <name type="scientific">Algibacter lectus</name>
    <dbReference type="NCBI Taxonomy" id="221126"/>
    <lineage>
        <taxon>Bacteria</taxon>
        <taxon>Pseudomonadati</taxon>
        <taxon>Bacteroidota</taxon>
        <taxon>Flavobacteriia</taxon>
        <taxon>Flavobacteriales</taxon>
        <taxon>Flavobacteriaceae</taxon>
        <taxon>Algibacter</taxon>
    </lineage>
</organism>
<dbReference type="InterPro" id="IPR052996">
    <property type="entry name" value="Carb_Metab_Mutarotase"/>
</dbReference>